<sequence length="598" mass="66803">MLSRHFLKPNSIRYLRPLRPPNKSPPKPRPFTQNSQQLLLIANHSPRPQLPYLSQPALKRIGPQGQLARLLSTENRAYVREVSFQAGKWSILIWLFVFLGGIASEGFQMEKDERKKPTPGEWRFLTRQNLRWARKEMSVVEEQTSPIVDWPKVGSHLKECLIRLEDVKGDGKGLRGRDASGEDIVIADVGKAGFDVFAKSYEWRTGYFETLLLSATAAEHLDNMVLDTRRKKVFPREVMLGPSNPDPRPTPVYMDSAPREEDCVKFYSPPETFYMKILTTEGFNTRQKLEAVEGYANWLEFKGLNGAAEEMYKWGVDIAKAALPNPEDADTVLEPRTNIVRADSIDKATSNLLRATTSLATHHARTGDTAAALPILLSVLRARRSAPLSPNPLTTASAPPEPKTDIGAAYAMVKRWISPASFPPEPPSDDTPLMRSSEKPSCEEGELMVYIGEILFASSHGSEGVGWTRQGVLVAEANLQRRSAPATSSTEAEQRELEGRKCKQCLLTGVKNWEVMLRQLTESRISTSTREGGRDAGWLKWNGWFGGQGDKGKTLDEVGAGGLEEELRQVEKLKERIVRENIEVELSKGKVQGAPWFG</sequence>
<name>A0ACC3MSQ5_9PEZI</name>
<protein>
    <submittedName>
        <fullName evidence="1">Uncharacterized protein</fullName>
    </submittedName>
</protein>
<organism evidence="1 2">
    <name type="scientific">Vermiconidia calcicola</name>
    <dbReference type="NCBI Taxonomy" id="1690605"/>
    <lineage>
        <taxon>Eukaryota</taxon>
        <taxon>Fungi</taxon>
        <taxon>Dikarya</taxon>
        <taxon>Ascomycota</taxon>
        <taxon>Pezizomycotina</taxon>
        <taxon>Dothideomycetes</taxon>
        <taxon>Dothideomycetidae</taxon>
        <taxon>Mycosphaerellales</taxon>
        <taxon>Extremaceae</taxon>
        <taxon>Vermiconidia</taxon>
    </lineage>
</organism>
<dbReference type="Proteomes" id="UP001281147">
    <property type="component" value="Unassembled WGS sequence"/>
</dbReference>
<reference evidence="1" key="1">
    <citation type="submission" date="2023-07" db="EMBL/GenBank/DDBJ databases">
        <title>Black Yeasts Isolated from many extreme environments.</title>
        <authorList>
            <person name="Coleine C."/>
            <person name="Stajich J.E."/>
            <person name="Selbmann L."/>
        </authorList>
    </citation>
    <scope>NUCLEOTIDE SEQUENCE</scope>
    <source>
        <strain evidence="1">CCFEE 5714</strain>
    </source>
</reference>
<evidence type="ECO:0000313" key="2">
    <source>
        <dbReference type="Proteomes" id="UP001281147"/>
    </source>
</evidence>
<keyword evidence="2" id="KW-1185">Reference proteome</keyword>
<accession>A0ACC3MSQ5</accession>
<gene>
    <name evidence="1" type="ORF">LTR37_015072</name>
</gene>
<comment type="caution">
    <text evidence="1">The sequence shown here is derived from an EMBL/GenBank/DDBJ whole genome shotgun (WGS) entry which is preliminary data.</text>
</comment>
<proteinExistence type="predicted"/>
<dbReference type="EMBL" id="JAUTXU010000165">
    <property type="protein sequence ID" value="KAK3702097.1"/>
    <property type="molecule type" value="Genomic_DNA"/>
</dbReference>
<evidence type="ECO:0000313" key="1">
    <source>
        <dbReference type="EMBL" id="KAK3702097.1"/>
    </source>
</evidence>